<evidence type="ECO:0000256" key="2">
    <source>
        <dbReference type="ARBA" id="ARBA00022691"/>
    </source>
</evidence>
<evidence type="ECO:0000313" key="4">
    <source>
        <dbReference type="EMBL" id="MBT1072526.1"/>
    </source>
</evidence>
<dbReference type="PROSITE" id="PS00092">
    <property type="entry name" value="N6_MTASE"/>
    <property type="match status" value="1"/>
</dbReference>
<dbReference type="RefSeq" id="WP_214299606.1">
    <property type="nucleotide sequence ID" value="NZ_JAHDYS010000010.1"/>
</dbReference>
<dbReference type="GO" id="GO:0008168">
    <property type="term" value="F:methyltransferase activity"/>
    <property type="evidence" value="ECO:0007669"/>
    <property type="project" value="UniProtKB-KW"/>
</dbReference>
<protein>
    <submittedName>
        <fullName evidence="4">Methyltransferase</fullName>
    </submittedName>
</protein>
<dbReference type="PANTHER" id="PTHR47739:SF1">
    <property type="entry name" value="TRNA1(VAL) (ADENINE(37)-N6)-METHYLTRANSFERASE"/>
    <property type="match status" value="1"/>
</dbReference>
<dbReference type="SUPFAM" id="SSF53335">
    <property type="entry name" value="S-adenosyl-L-methionine-dependent methyltransferases"/>
    <property type="match status" value="1"/>
</dbReference>
<dbReference type="InterPro" id="IPR050210">
    <property type="entry name" value="tRNA_Adenine-N(6)_MTase"/>
</dbReference>
<reference evidence="4 5" key="1">
    <citation type="submission" date="2021-05" db="EMBL/GenBank/DDBJ databases">
        <title>The draft genome of Geobacter chapellei DSM 13688.</title>
        <authorList>
            <person name="Xu Z."/>
            <person name="Masuda Y."/>
            <person name="Itoh H."/>
            <person name="Senoo K."/>
        </authorList>
    </citation>
    <scope>NUCLEOTIDE SEQUENCE [LARGE SCALE GENOMIC DNA]</scope>
    <source>
        <strain evidence="4 5">DSM 13688</strain>
    </source>
</reference>
<comment type="caution">
    <text evidence="4">The sequence shown here is derived from an EMBL/GenBank/DDBJ whole genome shotgun (WGS) entry which is preliminary data.</text>
</comment>
<proteinExistence type="predicted"/>
<dbReference type="InterPro" id="IPR002052">
    <property type="entry name" value="DNA_methylase_N6_adenine_CS"/>
</dbReference>
<keyword evidence="2" id="KW-0949">S-adenosyl-L-methionine</keyword>
<evidence type="ECO:0000259" key="3">
    <source>
        <dbReference type="Pfam" id="PF05175"/>
    </source>
</evidence>
<dbReference type="InterPro" id="IPR007848">
    <property type="entry name" value="Small_mtfrase_dom"/>
</dbReference>
<dbReference type="Gene3D" id="3.40.50.150">
    <property type="entry name" value="Vaccinia Virus protein VP39"/>
    <property type="match status" value="1"/>
</dbReference>
<evidence type="ECO:0000256" key="1">
    <source>
        <dbReference type="ARBA" id="ARBA00022603"/>
    </source>
</evidence>
<gene>
    <name evidence="4" type="ORF">KJB30_12065</name>
</gene>
<sequence>MTSDELKLFDLRLYQPKHGYRYSLDALLLARFCPILKPGGSIADLGAGCGVISLVLARVNPDATVMAVENNLVMAEIIARNIQHNDLSSRVTVHNEDVLTLRSNCTDSTFDLVVSNPPFRTAGSGRISPRAGRDAARHETTAGLADFLAAAKYLVKPSGRICLIQLPSRLPELMALAAQQKLAVLRLRTIHNNAGSPASMFMVELAKGRRSTPVVEAPLFVRDMAGEYTDEVWR</sequence>
<dbReference type="CDD" id="cd02440">
    <property type="entry name" value="AdoMet_MTases"/>
    <property type="match status" value="1"/>
</dbReference>
<keyword evidence="1 4" id="KW-0489">Methyltransferase</keyword>
<accession>A0ABS5UA74</accession>
<keyword evidence="1 4" id="KW-0808">Transferase</keyword>
<dbReference type="Pfam" id="PF05175">
    <property type="entry name" value="MTS"/>
    <property type="match status" value="1"/>
</dbReference>
<keyword evidence="5" id="KW-1185">Reference proteome</keyword>
<dbReference type="GO" id="GO:0032259">
    <property type="term" value="P:methylation"/>
    <property type="evidence" value="ECO:0007669"/>
    <property type="project" value="UniProtKB-KW"/>
</dbReference>
<dbReference type="EMBL" id="JAHDYS010000010">
    <property type="protein sequence ID" value="MBT1072526.1"/>
    <property type="molecule type" value="Genomic_DNA"/>
</dbReference>
<feature type="domain" description="Methyltransferase small" evidence="3">
    <location>
        <begin position="35"/>
        <end position="124"/>
    </location>
</feature>
<dbReference type="Proteomes" id="UP000784128">
    <property type="component" value="Unassembled WGS sequence"/>
</dbReference>
<organism evidence="4 5">
    <name type="scientific">Pelotalea chapellei</name>
    <dbReference type="NCBI Taxonomy" id="44671"/>
    <lineage>
        <taxon>Bacteria</taxon>
        <taxon>Pseudomonadati</taxon>
        <taxon>Thermodesulfobacteriota</taxon>
        <taxon>Desulfuromonadia</taxon>
        <taxon>Geobacterales</taxon>
        <taxon>Geobacteraceae</taxon>
        <taxon>Pelotalea</taxon>
    </lineage>
</organism>
<evidence type="ECO:0000313" key="5">
    <source>
        <dbReference type="Proteomes" id="UP000784128"/>
    </source>
</evidence>
<name>A0ABS5UA74_9BACT</name>
<dbReference type="PANTHER" id="PTHR47739">
    <property type="entry name" value="TRNA1(VAL) (ADENINE(37)-N6)-METHYLTRANSFERASE"/>
    <property type="match status" value="1"/>
</dbReference>
<dbReference type="InterPro" id="IPR029063">
    <property type="entry name" value="SAM-dependent_MTases_sf"/>
</dbReference>